<dbReference type="RefSeq" id="WP_038516130.1">
    <property type="nucleotide sequence ID" value="NZ_CP008953.1"/>
</dbReference>
<dbReference type="KEGG" id="aja:AJAP_26650"/>
<name>A0A075UVM2_9PSEU</name>
<dbReference type="EMBL" id="CP008953">
    <property type="protein sequence ID" value="AIG78177.1"/>
    <property type="molecule type" value="Genomic_DNA"/>
</dbReference>
<dbReference type="STRING" id="208439.AJAP_26650"/>
<gene>
    <name evidence="2" type="ORF">AJAP_26650</name>
</gene>
<keyword evidence="3" id="KW-1185">Reference proteome</keyword>
<proteinExistence type="predicted"/>
<dbReference type="AlphaFoldDB" id="A0A075UVM2"/>
<evidence type="ECO:0000313" key="3">
    <source>
        <dbReference type="Proteomes" id="UP000028492"/>
    </source>
</evidence>
<feature type="region of interest" description="Disordered" evidence="1">
    <location>
        <begin position="41"/>
        <end position="70"/>
    </location>
</feature>
<protein>
    <submittedName>
        <fullName evidence="2">Uncharacterized protein</fullName>
    </submittedName>
</protein>
<organism evidence="2 3">
    <name type="scientific">Amycolatopsis japonica</name>
    <dbReference type="NCBI Taxonomy" id="208439"/>
    <lineage>
        <taxon>Bacteria</taxon>
        <taxon>Bacillati</taxon>
        <taxon>Actinomycetota</taxon>
        <taxon>Actinomycetes</taxon>
        <taxon>Pseudonocardiales</taxon>
        <taxon>Pseudonocardiaceae</taxon>
        <taxon>Amycolatopsis</taxon>
        <taxon>Amycolatopsis japonica group</taxon>
    </lineage>
</organism>
<dbReference type="HOGENOM" id="CLU_2748857_0_0_11"/>
<reference evidence="2 3" key="1">
    <citation type="journal article" date="2014" name="J. Biotechnol.">
        <title>Complete genome sequence of the actinobacterium Amycolatopsis japonica MG417-CF17(T) (=DSM 44213T) producing (S,S)-N,N'-ethylenediaminedisuccinic acid.</title>
        <authorList>
            <person name="Stegmann E."/>
            <person name="Albersmeier A."/>
            <person name="Spohn M."/>
            <person name="Gert H."/>
            <person name="Weber T."/>
            <person name="Wohlleben W."/>
            <person name="Kalinowski J."/>
            <person name="Ruckert C."/>
        </authorList>
    </citation>
    <scope>NUCLEOTIDE SEQUENCE [LARGE SCALE GENOMIC DNA]</scope>
    <source>
        <strain evidence="3">MG417-CF17 (DSM 44213)</strain>
    </source>
</reference>
<evidence type="ECO:0000313" key="2">
    <source>
        <dbReference type="EMBL" id="AIG78177.1"/>
    </source>
</evidence>
<evidence type="ECO:0000256" key="1">
    <source>
        <dbReference type="SAM" id="MobiDB-lite"/>
    </source>
</evidence>
<sequence length="70" mass="8188">MNTNDALLTGVLAEVEYRREELQRAGRSMWVERARRASKRIRAHRAEVQVPAQERREARQMPARSGDITR</sequence>
<accession>A0A075UVM2</accession>
<dbReference type="Proteomes" id="UP000028492">
    <property type="component" value="Chromosome"/>
</dbReference>